<protein>
    <recommendedName>
        <fullName evidence="2 22">Protein Nef</fullName>
    </recommendedName>
</protein>
<evidence type="ECO:0000256" key="5">
    <source>
        <dbReference type="ARBA" id="ARBA00022525"/>
    </source>
</evidence>
<evidence type="ECO:0000256" key="2">
    <source>
        <dbReference type="ARBA" id="ARBA00013526"/>
    </source>
</evidence>
<keyword evidence="19 22" id="KW-0899">Viral immunoevasion</keyword>
<keyword evidence="6" id="KW-0597">Phosphoprotein</keyword>
<accession>H6D1K4</accession>
<evidence type="ECO:0000256" key="16">
    <source>
        <dbReference type="ARBA" id="ARBA00023026"/>
    </source>
</evidence>
<dbReference type="Proteomes" id="UP000138723">
    <property type="component" value="Genome"/>
</dbReference>
<keyword evidence="18" id="KW-0472">Membrane</keyword>
<dbReference type="GO" id="GO:0005525">
    <property type="term" value="F:GTP binding"/>
    <property type="evidence" value="ECO:0007669"/>
    <property type="project" value="InterPro"/>
</dbReference>
<name>H6D1K4_HV1</name>
<evidence type="ECO:0000256" key="3">
    <source>
        <dbReference type="ARBA" id="ARBA00022511"/>
    </source>
</evidence>
<evidence type="ECO:0000256" key="13">
    <source>
        <dbReference type="ARBA" id="ARBA00022812"/>
    </source>
</evidence>
<evidence type="ECO:0000256" key="15">
    <source>
        <dbReference type="ARBA" id="ARBA00022870"/>
    </source>
</evidence>
<evidence type="ECO:0000256" key="17">
    <source>
        <dbReference type="ARBA" id="ARBA00023036"/>
    </source>
</evidence>
<dbReference type="EMBL" id="JN024431">
    <property type="protein sequence ID" value="AFB39333.1"/>
    <property type="molecule type" value="Genomic_RNA"/>
</dbReference>
<dbReference type="GO" id="GO:0039505">
    <property type="term" value="P:symbiont-mediated suppression of host antigen processing and presentation of peptide antigen via MHC class II"/>
    <property type="evidence" value="ECO:0007669"/>
    <property type="project" value="UniProtKB-KW"/>
</dbReference>
<keyword evidence="9" id="KW-1115">Inhibition of host MHC class I molecule presentation by virus</keyword>
<evidence type="ECO:0000313" key="24">
    <source>
        <dbReference type="Proteomes" id="UP000138723"/>
    </source>
</evidence>
<evidence type="ECO:0000256" key="11">
    <source>
        <dbReference type="ARBA" id="ARBA00022703"/>
    </source>
</evidence>
<keyword evidence="13" id="KW-1040">Host Golgi apparatus</keyword>
<organismHost>
    <name type="scientific">Homo sapiens</name>
    <name type="common">Human</name>
    <dbReference type="NCBI Taxonomy" id="9606"/>
</organismHost>
<proteinExistence type="inferred from homology"/>
<evidence type="ECO:0000313" key="23">
    <source>
        <dbReference type="EMBL" id="AFB39333.1"/>
    </source>
</evidence>
<keyword evidence="8" id="KW-0945">Host-virus interaction</keyword>
<keyword evidence="12 22" id="KW-0519">Myristate</keyword>
<keyword evidence="4" id="KW-0244">Early protein</keyword>
<dbReference type="Pfam" id="PF00469">
    <property type="entry name" value="F-protein"/>
    <property type="match status" value="1"/>
</dbReference>
<dbReference type="FunFam" id="4.10.890.10:FF:000001">
    <property type="entry name" value="Protein Nef"/>
    <property type="match status" value="1"/>
</dbReference>
<evidence type="ECO:0000256" key="22">
    <source>
        <dbReference type="RuleBase" id="RU000344"/>
    </source>
</evidence>
<keyword evidence="17" id="KW-0729">SH3-binding</keyword>
<evidence type="ECO:0000256" key="12">
    <source>
        <dbReference type="ARBA" id="ARBA00022707"/>
    </source>
</evidence>
<evidence type="ECO:0000256" key="18">
    <source>
        <dbReference type="ARBA" id="ARBA00023136"/>
    </source>
</evidence>
<sequence>MGGKWSKMIGWPAVRERMQRAEPAADGVGVVSRDLEKHGAITSSNTAATNADCAWLEAQEDEEVGFPVKPQVPLRPMTYKASVDLSHFLKEKGGLEGLIYSKKRQEILDL</sequence>
<dbReference type="InterPro" id="IPR027480">
    <property type="entry name" value="HIV-1_Nef_anchor_sf"/>
</dbReference>
<evidence type="ECO:0000256" key="20">
    <source>
        <dbReference type="ARBA" id="ARBA00023288"/>
    </source>
</evidence>
<keyword evidence="11" id="KW-0053">Apoptosis</keyword>
<keyword evidence="5" id="KW-0964">Secreted</keyword>
<dbReference type="GO" id="GO:0046776">
    <property type="term" value="P:symbiont-mediated suppression of host antigen processing and presentation of peptide antigen via MHC class I"/>
    <property type="evidence" value="ECO:0007669"/>
    <property type="project" value="UniProtKB-KW"/>
</dbReference>
<evidence type="ECO:0000256" key="6">
    <source>
        <dbReference type="ARBA" id="ARBA00022553"/>
    </source>
</evidence>
<evidence type="ECO:0000256" key="4">
    <source>
        <dbReference type="ARBA" id="ARBA00022518"/>
    </source>
</evidence>
<dbReference type="GO" id="GO:0140321">
    <property type="term" value="P:symbiont-mediated suppression of host autophagy"/>
    <property type="evidence" value="ECO:0007669"/>
    <property type="project" value="UniProtKB-KW"/>
</dbReference>
<dbReference type="Gene3D" id="3.30.62.10">
    <property type="entry name" value="Nef Regulatory Factor"/>
    <property type="match status" value="1"/>
</dbReference>
<evidence type="ECO:0000256" key="8">
    <source>
        <dbReference type="ARBA" id="ARBA00022581"/>
    </source>
</evidence>
<dbReference type="Gene3D" id="4.10.890.10">
    <property type="entry name" value="HIV 1 nef anchor domain"/>
    <property type="match status" value="1"/>
</dbReference>
<keyword evidence="15" id="KW-1043">Host membrane</keyword>
<evidence type="ECO:0000256" key="7">
    <source>
        <dbReference type="ARBA" id="ARBA00022560"/>
    </source>
</evidence>
<keyword evidence="3" id="KW-1032">Host cell membrane</keyword>
<dbReference type="SUPFAM" id="SSF55671">
    <property type="entry name" value="Regulatory factor Nef"/>
    <property type="match status" value="1"/>
</dbReference>
<dbReference type="GO" id="GO:0017124">
    <property type="term" value="F:SH3 domain binding"/>
    <property type="evidence" value="ECO:0007669"/>
    <property type="project" value="UniProtKB-KW"/>
</dbReference>
<evidence type="ECO:0000256" key="14">
    <source>
        <dbReference type="ARBA" id="ARBA00022844"/>
    </source>
</evidence>
<keyword evidence="20 22" id="KW-0449">Lipoprotein</keyword>
<comment type="similarity">
    <text evidence="1 22">Belongs to the lentivirus primate group Nef protein family.</text>
</comment>
<keyword evidence="14" id="KW-0946">Virion</keyword>
<evidence type="ECO:0000256" key="19">
    <source>
        <dbReference type="ARBA" id="ARBA00023280"/>
    </source>
</evidence>
<evidence type="ECO:0000256" key="21">
    <source>
        <dbReference type="ARBA" id="ARBA00084111"/>
    </source>
</evidence>
<dbReference type="InterPro" id="IPR001558">
    <property type="entry name" value="HIV_Nef"/>
</dbReference>
<dbReference type="GO" id="GO:0044423">
    <property type="term" value="C:virion component"/>
    <property type="evidence" value="ECO:0007669"/>
    <property type="project" value="UniProtKB-KW"/>
</dbReference>
<evidence type="ECO:0000256" key="1">
    <source>
        <dbReference type="ARBA" id="ARBA00006933"/>
    </source>
</evidence>
<keyword evidence="21" id="KW-1116">Inhibition of host MHC class II molecule presentation by virus</keyword>
<reference evidence="23 24" key="1">
    <citation type="journal article" date="2011" name="J. Virol.">
        <title>Demographic processes affect HIV-1 evolution in primary infection before the onset of selective processes.</title>
        <authorList>
            <person name="Herbeck J.T."/>
            <person name="Rolland M."/>
            <person name="Liu Y."/>
            <person name="McLaughlin S."/>
            <person name="McNevin J."/>
            <person name="Zhao H."/>
            <person name="Wong K."/>
            <person name="Stoddard J.N."/>
            <person name="Raugi D."/>
            <person name="Sorensen S."/>
            <person name="Genowati I."/>
            <person name="Birditt B."/>
            <person name="McKay A."/>
            <person name="Diem K."/>
            <person name="Maust B.S."/>
            <person name="Deng W."/>
            <person name="Collier A.C."/>
            <person name="Stekler J.D."/>
            <person name="McElrath M.J."/>
            <person name="Mullins J.I."/>
        </authorList>
    </citation>
    <scope>NUCLEOTIDE SEQUENCE [LARGE SCALE GENOMIC DNA]</scope>
    <source>
        <strain evidence="23">USPI55751EI32y96071pcWG2B16</strain>
    </source>
</reference>
<keyword evidence="10" id="KW-1083">Inhibition of host autophagy by virus</keyword>
<dbReference type="InterPro" id="IPR027481">
    <property type="entry name" value="HIV-1_Nef_core_sf"/>
</dbReference>
<keyword evidence="16 22" id="KW-0843">Virulence</keyword>
<evidence type="ECO:0000256" key="9">
    <source>
        <dbReference type="ARBA" id="ARBA00022625"/>
    </source>
</evidence>
<gene>
    <name evidence="23" type="primary">nef</name>
</gene>
<organism evidence="23 24">
    <name type="scientific">Human immunodeficiency virus type 1</name>
    <name type="common">HIV-1</name>
    <dbReference type="NCBI Taxonomy" id="11676"/>
    <lineage>
        <taxon>Viruses</taxon>
        <taxon>Riboviria</taxon>
        <taxon>Pararnavirae</taxon>
        <taxon>Artverviricota</taxon>
        <taxon>Revtraviricetes</taxon>
        <taxon>Ortervirales</taxon>
        <taxon>Retroviridae</taxon>
        <taxon>Orthoretrovirinae</taxon>
        <taxon>Lentivirus</taxon>
        <taxon>Lentivirus humimdef1</taxon>
    </lineage>
</organism>
<evidence type="ECO:0000256" key="10">
    <source>
        <dbReference type="ARBA" id="ARBA00022661"/>
    </source>
</evidence>
<keyword evidence="7" id="KW-1080">Inhibition of host adaptive immune response by virus</keyword>